<dbReference type="GO" id="GO:0005737">
    <property type="term" value="C:cytoplasm"/>
    <property type="evidence" value="ECO:0007669"/>
    <property type="project" value="TreeGrafter"/>
</dbReference>
<feature type="region of interest" description="Disordered" evidence="5">
    <location>
        <begin position="353"/>
        <end position="391"/>
    </location>
</feature>
<organism evidence="8 9">
    <name type="scientific">Acaulospora morrowiae</name>
    <dbReference type="NCBI Taxonomy" id="94023"/>
    <lineage>
        <taxon>Eukaryota</taxon>
        <taxon>Fungi</taxon>
        <taxon>Fungi incertae sedis</taxon>
        <taxon>Mucoromycota</taxon>
        <taxon>Glomeromycotina</taxon>
        <taxon>Glomeromycetes</taxon>
        <taxon>Diversisporales</taxon>
        <taxon>Acaulosporaceae</taxon>
        <taxon>Acaulospora</taxon>
    </lineage>
</organism>
<dbReference type="PRINTS" id="PR00625">
    <property type="entry name" value="JDOMAIN"/>
</dbReference>
<dbReference type="SUPFAM" id="SSF46565">
    <property type="entry name" value="Chaperone J-domain"/>
    <property type="match status" value="1"/>
</dbReference>
<dbReference type="SUPFAM" id="SSF57667">
    <property type="entry name" value="beta-beta-alpha zinc fingers"/>
    <property type="match status" value="1"/>
</dbReference>
<sequence length="480" mass="56191">VDRSVTVEELKKAYRKKALEWHPDKNHHRIELATNQFSLIQQAYEVLSDPHERAWYDGHRDAILREDDDEENELIIRQQRSSVQGIRAEDLMKFFSAGCYKGFDDSAKGFYTVYREIFAKLAEEELEAFKYDRGEDAEEFHPYPSFGNSDTPSNRDERGFRNSIKNFYNSWLNFATQKSFIWFDKHRLSEAPDRRIKKIMEKENKKSRDAARKEYNDTVRSLVEFVQKRDPRYKAYLNALEQKKEEQAANVKLRAARDRAEYISKLQEYQEQDWTKDEYVCVACNKSFKHEKQWINHEKSKKHIKNVEILKEEMFEDDDDLIFQDAKNEGGEGIEQDHDIISLQKENGDVDESLLPVNEENNDISSTTNNNKRNKKLKKKQRGPNWGLDQDEVIPNNEDLITSNEDVISEALDKVKITARGGFESDDESETIPYFLKDEEEEISGQQEGIFSSRNQLFAHINTTGHALAGSMNGGKKLRR</sequence>
<dbReference type="InterPro" id="IPR054076">
    <property type="entry name" value="ZUO1-like_ZHD"/>
</dbReference>
<evidence type="ECO:0000259" key="7">
    <source>
        <dbReference type="PROSITE" id="PS50157"/>
    </source>
</evidence>
<evidence type="ECO:0000259" key="6">
    <source>
        <dbReference type="PROSITE" id="PS50076"/>
    </source>
</evidence>
<name>A0A9N8ZX40_9GLOM</name>
<dbReference type="InterPro" id="IPR036869">
    <property type="entry name" value="J_dom_sf"/>
</dbReference>
<dbReference type="GO" id="GO:0003676">
    <property type="term" value="F:nucleic acid binding"/>
    <property type="evidence" value="ECO:0007669"/>
    <property type="project" value="InterPro"/>
</dbReference>
<keyword evidence="9" id="KW-1185">Reference proteome</keyword>
<dbReference type="PROSITE" id="PS00636">
    <property type="entry name" value="DNAJ_1"/>
    <property type="match status" value="1"/>
</dbReference>
<feature type="non-terminal residue" evidence="8">
    <location>
        <position position="480"/>
    </location>
</feature>
<protein>
    <submittedName>
        <fullName evidence="8">6772_t:CDS:1</fullName>
    </submittedName>
</protein>
<feature type="compositionally biased region" description="Basic residues" evidence="5">
    <location>
        <begin position="372"/>
        <end position="382"/>
    </location>
</feature>
<keyword evidence="2 4" id="KW-0863">Zinc-finger</keyword>
<comment type="caution">
    <text evidence="8">The sequence shown here is derived from an EMBL/GenBank/DDBJ whole genome shotgun (WGS) entry which is preliminary data.</text>
</comment>
<dbReference type="InterPro" id="IPR018253">
    <property type="entry name" value="DnaJ_domain_CS"/>
</dbReference>
<evidence type="ECO:0000313" key="9">
    <source>
        <dbReference type="Proteomes" id="UP000789342"/>
    </source>
</evidence>
<keyword evidence="1" id="KW-0479">Metal-binding</keyword>
<dbReference type="PROSITE" id="PS50076">
    <property type="entry name" value="DNAJ_2"/>
    <property type="match status" value="1"/>
</dbReference>
<dbReference type="InterPro" id="IPR022755">
    <property type="entry name" value="Znf_C2H2_jaz"/>
</dbReference>
<keyword evidence="3" id="KW-0862">Zinc</keyword>
<dbReference type="PANTHER" id="PTHR44029">
    <property type="entry name" value="DNAJ HOMOLOG SUBFAMILY C MEMBER 21"/>
    <property type="match status" value="1"/>
</dbReference>
<dbReference type="AlphaFoldDB" id="A0A9N8ZX40"/>
<dbReference type="InterPro" id="IPR036236">
    <property type="entry name" value="Znf_C2H2_sf"/>
</dbReference>
<dbReference type="InterPro" id="IPR003604">
    <property type="entry name" value="Matrin/U1-like-C_Znf_C2H2"/>
</dbReference>
<evidence type="ECO:0000313" key="8">
    <source>
        <dbReference type="EMBL" id="CAG8511524.1"/>
    </source>
</evidence>
<dbReference type="Pfam" id="PF21884">
    <property type="entry name" value="ZUO1-like_ZHD"/>
    <property type="match status" value="1"/>
</dbReference>
<dbReference type="PROSITE" id="PS50157">
    <property type="entry name" value="ZINC_FINGER_C2H2_2"/>
    <property type="match status" value="1"/>
</dbReference>
<dbReference type="GO" id="GO:0008270">
    <property type="term" value="F:zinc ion binding"/>
    <property type="evidence" value="ECO:0007669"/>
    <property type="project" value="UniProtKB-KW"/>
</dbReference>
<dbReference type="OrthoDB" id="5894at2759"/>
<dbReference type="InterPro" id="IPR013087">
    <property type="entry name" value="Znf_C2H2_type"/>
</dbReference>
<dbReference type="Pfam" id="PF00226">
    <property type="entry name" value="DnaJ"/>
    <property type="match status" value="1"/>
</dbReference>
<proteinExistence type="predicted"/>
<feature type="domain" description="C2H2-type" evidence="7">
    <location>
        <begin position="279"/>
        <end position="308"/>
    </location>
</feature>
<dbReference type="CDD" id="cd06257">
    <property type="entry name" value="DnaJ"/>
    <property type="match status" value="1"/>
</dbReference>
<dbReference type="Gene3D" id="3.30.160.60">
    <property type="entry name" value="Classic Zinc Finger"/>
    <property type="match status" value="1"/>
</dbReference>
<dbReference type="PROSITE" id="PS00028">
    <property type="entry name" value="ZINC_FINGER_C2H2_1"/>
    <property type="match status" value="1"/>
</dbReference>
<evidence type="ECO:0000256" key="3">
    <source>
        <dbReference type="ARBA" id="ARBA00022833"/>
    </source>
</evidence>
<reference evidence="8" key="1">
    <citation type="submission" date="2021-06" db="EMBL/GenBank/DDBJ databases">
        <authorList>
            <person name="Kallberg Y."/>
            <person name="Tangrot J."/>
            <person name="Rosling A."/>
        </authorList>
    </citation>
    <scope>NUCLEOTIDE SEQUENCE</scope>
    <source>
        <strain evidence="8">CL551</strain>
    </source>
</reference>
<dbReference type="PANTHER" id="PTHR44029:SF1">
    <property type="entry name" value="DNAJ HOMOLOG SUBFAMILY C MEMBER 21"/>
    <property type="match status" value="1"/>
</dbReference>
<dbReference type="Proteomes" id="UP000789342">
    <property type="component" value="Unassembled WGS sequence"/>
</dbReference>
<dbReference type="InterPro" id="IPR001623">
    <property type="entry name" value="DnaJ_domain"/>
</dbReference>
<dbReference type="SMART" id="SM00271">
    <property type="entry name" value="DnaJ"/>
    <property type="match status" value="1"/>
</dbReference>
<evidence type="ECO:0000256" key="2">
    <source>
        <dbReference type="ARBA" id="ARBA00022771"/>
    </source>
</evidence>
<dbReference type="SMART" id="SM00451">
    <property type="entry name" value="ZnF_U1"/>
    <property type="match status" value="1"/>
</dbReference>
<gene>
    <name evidence="8" type="ORF">AMORRO_LOCUS3752</name>
</gene>
<evidence type="ECO:0000256" key="1">
    <source>
        <dbReference type="ARBA" id="ARBA00022723"/>
    </source>
</evidence>
<accession>A0A9N8ZX40</accession>
<dbReference type="EMBL" id="CAJVPV010001892">
    <property type="protein sequence ID" value="CAG8511524.1"/>
    <property type="molecule type" value="Genomic_DNA"/>
</dbReference>
<evidence type="ECO:0000256" key="4">
    <source>
        <dbReference type="PROSITE-ProRule" id="PRU00042"/>
    </source>
</evidence>
<evidence type="ECO:0000256" key="5">
    <source>
        <dbReference type="SAM" id="MobiDB-lite"/>
    </source>
</evidence>
<feature type="domain" description="J" evidence="6">
    <location>
        <begin position="1"/>
        <end position="60"/>
    </location>
</feature>
<dbReference type="InterPro" id="IPR051964">
    <property type="entry name" value="Chaperone_stress_response"/>
</dbReference>
<dbReference type="Gene3D" id="1.10.287.110">
    <property type="entry name" value="DnaJ domain"/>
    <property type="match status" value="1"/>
</dbReference>
<dbReference type="Pfam" id="PF12171">
    <property type="entry name" value="zf-C2H2_jaz"/>
    <property type="match status" value="1"/>
</dbReference>